<dbReference type="KEGG" id="amyt:AMYT_1142"/>
<dbReference type="Proteomes" id="UP000290092">
    <property type="component" value="Unassembled WGS sequence"/>
</dbReference>
<feature type="transmembrane region" description="Helical" evidence="1">
    <location>
        <begin position="52"/>
        <end position="71"/>
    </location>
</feature>
<keyword evidence="1" id="KW-1133">Transmembrane helix</keyword>
<keyword evidence="1" id="KW-0812">Transmembrane</keyword>
<accession>A0AAX2AJ62</accession>
<dbReference type="RefSeq" id="WP_114841592.1">
    <property type="nucleotide sequence ID" value="NZ_CP031219.1"/>
</dbReference>
<dbReference type="AlphaFoldDB" id="A0AAX2AJ62"/>
<dbReference type="EMBL" id="NXID01000003">
    <property type="protein sequence ID" value="RXK16898.1"/>
    <property type="molecule type" value="Genomic_DNA"/>
</dbReference>
<evidence type="ECO:0000256" key="1">
    <source>
        <dbReference type="SAM" id="Phobius"/>
    </source>
</evidence>
<keyword evidence="3" id="KW-1185">Reference proteome</keyword>
<reference evidence="2 3" key="1">
    <citation type="submission" date="2017-09" db="EMBL/GenBank/DDBJ databases">
        <title>Genomics of the genus Arcobacter.</title>
        <authorList>
            <person name="Perez-Cataluna A."/>
            <person name="Figueras M.J."/>
            <person name="Salas-Masso N."/>
        </authorList>
    </citation>
    <scope>NUCLEOTIDE SEQUENCE [LARGE SCALE GENOMIC DNA]</scope>
    <source>
        <strain evidence="2 3">CECT 7386</strain>
    </source>
</reference>
<evidence type="ECO:0000313" key="3">
    <source>
        <dbReference type="Proteomes" id="UP000290092"/>
    </source>
</evidence>
<gene>
    <name evidence="2" type="ORF">CP985_01705</name>
</gene>
<keyword evidence="1" id="KW-0472">Membrane</keyword>
<evidence type="ECO:0000313" key="2">
    <source>
        <dbReference type="EMBL" id="RXK16898.1"/>
    </source>
</evidence>
<proteinExistence type="predicted"/>
<feature type="transmembrane region" description="Helical" evidence="1">
    <location>
        <begin position="27"/>
        <end position="46"/>
    </location>
</feature>
<sequence length="130" mass="15176">MKKKNEKVKLERVYEKAIKIFGKQLKITRVILIFSALLLYFIALYYETKNTTLIFLGIIPFAALILSIILLQKKILYFGEYSFECSNAGDVYLTKLKGNCPICKGELKIANSEYIQCQKNKEHKFFLYEN</sequence>
<organism evidence="2 3">
    <name type="scientific">Malaciobacter mytili LMG 24559</name>
    <dbReference type="NCBI Taxonomy" id="1032238"/>
    <lineage>
        <taxon>Bacteria</taxon>
        <taxon>Pseudomonadati</taxon>
        <taxon>Campylobacterota</taxon>
        <taxon>Epsilonproteobacteria</taxon>
        <taxon>Campylobacterales</taxon>
        <taxon>Arcobacteraceae</taxon>
        <taxon>Malaciobacter</taxon>
    </lineage>
</organism>
<name>A0AAX2AJ62_9BACT</name>
<protein>
    <submittedName>
        <fullName evidence="2">Uncharacterized protein</fullName>
    </submittedName>
</protein>
<comment type="caution">
    <text evidence="2">The sequence shown here is derived from an EMBL/GenBank/DDBJ whole genome shotgun (WGS) entry which is preliminary data.</text>
</comment>